<keyword evidence="6" id="KW-0547">Nucleotide-binding</keyword>
<keyword evidence="5" id="KW-0808">Transferase</keyword>
<dbReference type="STRING" id="1333998.M2A_1708"/>
<dbReference type="Gene3D" id="1.10.287.130">
    <property type="match status" value="1"/>
</dbReference>
<sequence length="523" mass="57745">MDRFKVLISAFLPKSATTDISTTDIPAVADTAAIGTAGAGTKSAAGGARIRAEQLRVFAELQSRAFYFAPPTLAFFAASFAIEWVNPWHAALWWASMMIVMMTNHLTVKKFLGELARRTDFPDEWERQWHFVLAASSLAVSVTWASFAFVFWLDGNFLNNALIIAALTSSTAPLAIFSCSYHPAFYTTVAPICGATILRLLWTDQPVNWMGAVVFVLFTALLSRMCAFVNDFLQRSFYLADERKGLIDALSREKKALDLARRKAEDASRAKTLFLANMSHELRTPLNAIIGFSEVMHSELFGKHAHDNYKQYSHDINSSGQHLLGLINDILDLSRIEAGRMDFSEELLEIEILARDCRKLVELRAAVHDVHIVEDFDTPLPLLKADGRAIRQTWLNLLTNAVKFSPPSRSVYMVARRLGDGSLMIGVHDEGPGIAEDEIEHVIQSFAQGAAGKKNPGSGTGLGLAIVKGLVEEHGGEFRLTSRLGEGTRAEAIFPADRIIDKYSRPHDASQDGFEGDQSRLAV</sequence>
<feature type="region of interest" description="Disordered" evidence="11">
    <location>
        <begin position="504"/>
        <end position="523"/>
    </location>
</feature>
<dbReference type="GO" id="GO:0005524">
    <property type="term" value="F:ATP binding"/>
    <property type="evidence" value="ECO:0007669"/>
    <property type="project" value="UniProtKB-KW"/>
</dbReference>
<reference evidence="14 15" key="1">
    <citation type="submission" date="2014-07" db="EMBL/GenBank/DDBJ databases">
        <title>Tepidicaulis marinum gen. nov., sp. nov., a novel marine bacterium denitrifying nitrate to nitrous oxide strictly under microaerobic conditions.</title>
        <authorList>
            <person name="Takeuchi M."/>
            <person name="Yamagishi T."/>
            <person name="Kamagata Y."/>
            <person name="Oshima K."/>
            <person name="Hattori M."/>
            <person name="Katayama T."/>
            <person name="Hanada S."/>
            <person name="Tamaki H."/>
            <person name="Marumo K."/>
            <person name="Maeda H."/>
            <person name="Nedachi M."/>
            <person name="Iwasaki W."/>
            <person name="Suwa Y."/>
            <person name="Sakata S."/>
        </authorList>
    </citation>
    <scope>NUCLEOTIDE SEQUENCE [LARGE SCALE GENOMIC DNA]</scope>
    <source>
        <strain evidence="14 15">MA2</strain>
    </source>
</reference>
<keyword evidence="12" id="KW-0812">Transmembrane</keyword>
<organism evidence="14 15">
    <name type="scientific">Tepidicaulis marinus</name>
    <dbReference type="NCBI Taxonomy" id="1333998"/>
    <lineage>
        <taxon>Bacteria</taxon>
        <taxon>Pseudomonadati</taxon>
        <taxon>Pseudomonadota</taxon>
        <taxon>Alphaproteobacteria</taxon>
        <taxon>Hyphomicrobiales</taxon>
        <taxon>Parvibaculaceae</taxon>
        <taxon>Tepidicaulis</taxon>
    </lineage>
</organism>
<evidence type="ECO:0000256" key="7">
    <source>
        <dbReference type="ARBA" id="ARBA00022777"/>
    </source>
</evidence>
<evidence type="ECO:0000256" key="11">
    <source>
        <dbReference type="SAM" id="MobiDB-lite"/>
    </source>
</evidence>
<dbReference type="PANTHER" id="PTHR43711:SF26">
    <property type="entry name" value="SENSOR HISTIDINE KINASE RCSC"/>
    <property type="match status" value="1"/>
</dbReference>
<dbReference type="GO" id="GO:0000155">
    <property type="term" value="F:phosphorelay sensor kinase activity"/>
    <property type="evidence" value="ECO:0007669"/>
    <property type="project" value="InterPro"/>
</dbReference>
<dbReference type="eggNOG" id="COG2205">
    <property type="taxonomic scope" value="Bacteria"/>
</dbReference>
<keyword evidence="9" id="KW-0902">Two-component regulatory system</keyword>
<evidence type="ECO:0000256" key="12">
    <source>
        <dbReference type="SAM" id="Phobius"/>
    </source>
</evidence>
<feature type="transmembrane region" description="Helical" evidence="12">
    <location>
        <begin position="65"/>
        <end position="85"/>
    </location>
</feature>
<comment type="caution">
    <text evidence="14">The sequence shown here is derived from an EMBL/GenBank/DDBJ whole genome shotgun (WGS) entry which is preliminary data.</text>
</comment>
<evidence type="ECO:0000256" key="8">
    <source>
        <dbReference type="ARBA" id="ARBA00022840"/>
    </source>
</evidence>
<evidence type="ECO:0000256" key="4">
    <source>
        <dbReference type="ARBA" id="ARBA00022553"/>
    </source>
</evidence>
<dbReference type="InterPro" id="IPR036097">
    <property type="entry name" value="HisK_dim/P_sf"/>
</dbReference>
<evidence type="ECO:0000256" key="2">
    <source>
        <dbReference type="ARBA" id="ARBA00004370"/>
    </source>
</evidence>
<evidence type="ECO:0000313" key="14">
    <source>
        <dbReference type="EMBL" id="GAK45209.1"/>
    </source>
</evidence>
<dbReference type="GO" id="GO:0016020">
    <property type="term" value="C:membrane"/>
    <property type="evidence" value="ECO:0007669"/>
    <property type="project" value="UniProtKB-SubCell"/>
</dbReference>
<dbReference type="Pfam" id="PF00512">
    <property type="entry name" value="HisKA"/>
    <property type="match status" value="1"/>
</dbReference>
<dbReference type="SUPFAM" id="SSF47384">
    <property type="entry name" value="Homodimeric domain of signal transducing histidine kinase"/>
    <property type="match status" value="1"/>
</dbReference>
<dbReference type="InterPro" id="IPR003594">
    <property type="entry name" value="HATPase_dom"/>
</dbReference>
<feature type="transmembrane region" description="Helical" evidence="12">
    <location>
        <begin position="129"/>
        <end position="151"/>
    </location>
</feature>
<evidence type="ECO:0000256" key="10">
    <source>
        <dbReference type="ARBA" id="ARBA00023136"/>
    </source>
</evidence>
<keyword evidence="12" id="KW-1133">Transmembrane helix</keyword>
<dbReference type="InterPro" id="IPR003661">
    <property type="entry name" value="HisK_dim/P_dom"/>
</dbReference>
<proteinExistence type="predicted"/>
<dbReference type="PANTHER" id="PTHR43711">
    <property type="entry name" value="TWO-COMPONENT HISTIDINE KINASE"/>
    <property type="match status" value="1"/>
</dbReference>
<dbReference type="Gene3D" id="3.30.565.10">
    <property type="entry name" value="Histidine kinase-like ATPase, C-terminal domain"/>
    <property type="match status" value="1"/>
</dbReference>
<keyword evidence="4" id="KW-0597">Phosphoprotein</keyword>
<dbReference type="SMART" id="SM00387">
    <property type="entry name" value="HATPase_c"/>
    <property type="match status" value="1"/>
</dbReference>
<evidence type="ECO:0000256" key="3">
    <source>
        <dbReference type="ARBA" id="ARBA00012438"/>
    </source>
</evidence>
<dbReference type="Proteomes" id="UP000028702">
    <property type="component" value="Unassembled WGS sequence"/>
</dbReference>
<protein>
    <recommendedName>
        <fullName evidence="3">histidine kinase</fullName>
        <ecNumber evidence="3">2.7.13.3</ecNumber>
    </recommendedName>
</protein>
<keyword evidence="10 12" id="KW-0472">Membrane</keyword>
<dbReference type="AlphaFoldDB" id="A0A081BAZ1"/>
<dbReference type="SMART" id="SM00388">
    <property type="entry name" value="HisKA"/>
    <property type="match status" value="1"/>
</dbReference>
<feature type="transmembrane region" description="Helical" evidence="12">
    <location>
        <begin position="208"/>
        <end position="229"/>
    </location>
</feature>
<accession>A0A081BAZ1</accession>
<keyword evidence="15" id="KW-1185">Reference proteome</keyword>
<dbReference type="EC" id="2.7.13.3" evidence="3"/>
<dbReference type="EMBL" id="BBIO01000007">
    <property type="protein sequence ID" value="GAK45209.1"/>
    <property type="molecule type" value="Genomic_DNA"/>
</dbReference>
<dbReference type="SUPFAM" id="SSF55874">
    <property type="entry name" value="ATPase domain of HSP90 chaperone/DNA topoisomerase II/histidine kinase"/>
    <property type="match status" value="1"/>
</dbReference>
<dbReference type="PROSITE" id="PS50109">
    <property type="entry name" value="HIS_KIN"/>
    <property type="match status" value="1"/>
</dbReference>
<name>A0A081BAZ1_9HYPH</name>
<evidence type="ECO:0000313" key="15">
    <source>
        <dbReference type="Proteomes" id="UP000028702"/>
    </source>
</evidence>
<evidence type="ECO:0000256" key="9">
    <source>
        <dbReference type="ARBA" id="ARBA00023012"/>
    </source>
</evidence>
<keyword evidence="7 14" id="KW-0418">Kinase</keyword>
<feature type="transmembrane region" description="Helical" evidence="12">
    <location>
        <begin position="91"/>
        <end position="108"/>
    </location>
</feature>
<comment type="catalytic activity">
    <reaction evidence="1">
        <text>ATP + protein L-histidine = ADP + protein N-phospho-L-histidine.</text>
        <dbReference type="EC" id="2.7.13.3"/>
    </reaction>
</comment>
<dbReference type="InterPro" id="IPR005467">
    <property type="entry name" value="His_kinase_dom"/>
</dbReference>
<keyword evidence="8" id="KW-0067">ATP-binding</keyword>
<dbReference type="FunFam" id="1.10.287.130:FF:000038">
    <property type="entry name" value="Sensory transduction histidine kinase"/>
    <property type="match status" value="1"/>
</dbReference>
<dbReference type="CDD" id="cd00082">
    <property type="entry name" value="HisKA"/>
    <property type="match status" value="1"/>
</dbReference>
<dbReference type="InterPro" id="IPR050736">
    <property type="entry name" value="Sensor_HK_Regulatory"/>
</dbReference>
<evidence type="ECO:0000256" key="5">
    <source>
        <dbReference type="ARBA" id="ARBA00022679"/>
    </source>
</evidence>
<gene>
    <name evidence="14" type="ORF">M2A_1708</name>
</gene>
<evidence type="ECO:0000256" key="1">
    <source>
        <dbReference type="ARBA" id="ARBA00000085"/>
    </source>
</evidence>
<evidence type="ECO:0000259" key="13">
    <source>
        <dbReference type="PROSITE" id="PS50109"/>
    </source>
</evidence>
<dbReference type="CDD" id="cd00075">
    <property type="entry name" value="HATPase"/>
    <property type="match status" value="1"/>
</dbReference>
<dbReference type="Pfam" id="PF02518">
    <property type="entry name" value="HATPase_c"/>
    <property type="match status" value="1"/>
</dbReference>
<dbReference type="InterPro" id="IPR004358">
    <property type="entry name" value="Sig_transdc_His_kin-like_C"/>
</dbReference>
<feature type="domain" description="Histidine kinase" evidence="13">
    <location>
        <begin position="277"/>
        <end position="498"/>
    </location>
</feature>
<comment type="subcellular location">
    <subcellularLocation>
        <location evidence="2">Membrane</location>
    </subcellularLocation>
</comment>
<dbReference type="RefSeq" id="WP_052379330.1">
    <property type="nucleotide sequence ID" value="NZ_BBIO01000007.1"/>
</dbReference>
<dbReference type="InterPro" id="IPR036890">
    <property type="entry name" value="HATPase_C_sf"/>
</dbReference>
<feature type="transmembrane region" description="Helical" evidence="12">
    <location>
        <begin position="157"/>
        <end position="177"/>
    </location>
</feature>
<dbReference type="PRINTS" id="PR00344">
    <property type="entry name" value="BCTRLSENSOR"/>
</dbReference>
<evidence type="ECO:0000256" key="6">
    <source>
        <dbReference type="ARBA" id="ARBA00022741"/>
    </source>
</evidence>